<gene>
    <name evidence="3" type="ORF">P691DRAFT_713072</name>
</gene>
<evidence type="ECO:0000313" key="3">
    <source>
        <dbReference type="EMBL" id="KAF9443592.1"/>
    </source>
</evidence>
<keyword evidence="2" id="KW-0812">Transmembrane</keyword>
<organism evidence="3 4">
    <name type="scientific">Macrolepiota fuliginosa MF-IS2</name>
    <dbReference type="NCBI Taxonomy" id="1400762"/>
    <lineage>
        <taxon>Eukaryota</taxon>
        <taxon>Fungi</taxon>
        <taxon>Dikarya</taxon>
        <taxon>Basidiomycota</taxon>
        <taxon>Agaricomycotina</taxon>
        <taxon>Agaricomycetes</taxon>
        <taxon>Agaricomycetidae</taxon>
        <taxon>Agaricales</taxon>
        <taxon>Agaricineae</taxon>
        <taxon>Agaricaceae</taxon>
        <taxon>Macrolepiota</taxon>
    </lineage>
</organism>
<protein>
    <recommendedName>
        <fullName evidence="5">Transmembrane protein</fullName>
    </recommendedName>
</protein>
<reference evidence="3" key="1">
    <citation type="submission" date="2020-11" db="EMBL/GenBank/DDBJ databases">
        <authorList>
            <consortium name="DOE Joint Genome Institute"/>
            <person name="Ahrendt S."/>
            <person name="Riley R."/>
            <person name="Andreopoulos W."/>
            <person name="Labutti K."/>
            <person name="Pangilinan J."/>
            <person name="Ruiz-Duenas F.J."/>
            <person name="Barrasa J.M."/>
            <person name="Sanchez-Garcia M."/>
            <person name="Camarero S."/>
            <person name="Miyauchi S."/>
            <person name="Serrano A."/>
            <person name="Linde D."/>
            <person name="Babiker R."/>
            <person name="Drula E."/>
            <person name="Ayuso-Fernandez I."/>
            <person name="Pacheco R."/>
            <person name="Padilla G."/>
            <person name="Ferreira P."/>
            <person name="Barriuso J."/>
            <person name="Kellner H."/>
            <person name="Castanera R."/>
            <person name="Alfaro M."/>
            <person name="Ramirez L."/>
            <person name="Pisabarro A.G."/>
            <person name="Kuo A."/>
            <person name="Tritt A."/>
            <person name="Lipzen A."/>
            <person name="He G."/>
            <person name="Yan M."/>
            <person name="Ng V."/>
            <person name="Cullen D."/>
            <person name="Martin F."/>
            <person name="Rosso M.-N."/>
            <person name="Henrissat B."/>
            <person name="Hibbett D."/>
            <person name="Martinez A.T."/>
            <person name="Grigoriev I.V."/>
        </authorList>
    </citation>
    <scope>NUCLEOTIDE SEQUENCE</scope>
    <source>
        <strain evidence="3">MF-IS2</strain>
    </source>
</reference>
<evidence type="ECO:0000313" key="4">
    <source>
        <dbReference type="Proteomes" id="UP000807342"/>
    </source>
</evidence>
<proteinExistence type="predicted"/>
<sequence>MPSSNPSETKYSPLYPSPSQSQSTLHLKADVLIPASKRASHEPGSRWTLLLRIGAFIILECGFIVLATFALINPIPLHLSSAITLGEAKGALTIASIAWHALAVSIVKDIALQMFSAEWMERYRKSGRIVVGETDVVSRITSGITDWMMHFIVRAATLPFRLGFIIILILMLLNGTGPSAITVNEISFEHPLKIKVANLTITSNLSDEGIDTLAVDRAELITKLEQLAGGIYGFHTQQTNVLAPWPSTDLISANKTIKYQSDVITYDFKCSWKPATTGHFLTDWMVDGQEWGVFLPNTLQNPNQDSIPRLFSDPLILPMSQSEPSQNADSSLIAFLFIGSDTTVSDHVSLDLGDIPTNLLPPTFNLTDPTINNNQTSLVSSLVCNPQMHISPATVSLSEGSLWASTHSDPSTINNVPTQAANAIFSESLLQAASSTASFTDGTLVNDIARALFLSYPSFESPDKPNGVKPLPLDQINQKMNAILLSSAKAYLSGYRPDNNNLSFPVFEMVDTDAMGEKQQLALVGTKPYLVALVVIVGVLALLLVALMTAVKVDQMRTFDLENIIQTLKMN</sequence>
<feature type="compositionally biased region" description="Low complexity" evidence="1">
    <location>
        <begin position="11"/>
        <end position="22"/>
    </location>
</feature>
<dbReference type="OrthoDB" id="3028494at2759"/>
<feature type="transmembrane region" description="Helical" evidence="2">
    <location>
        <begin position="529"/>
        <end position="551"/>
    </location>
</feature>
<name>A0A9P5X575_9AGAR</name>
<evidence type="ECO:0000256" key="1">
    <source>
        <dbReference type="SAM" id="MobiDB-lite"/>
    </source>
</evidence>
<keyword evidence="4" id="KW-1185">Reference proteome</keyword>
<feature type="compositionally biased region" description="Polar residues" evidence="1">
    <location>
        <begin position="1"/>
        <end position="10"/>
    </location>
</feature>
<dbReference type="Proteomes" id="UP000807342">
    <property type="component" value="Unassembled WGS sequence"/>
</dbReference>
<evidence type="ECO:0000256" key="2">
    <source>
        <dbReference type="SAM" id="Phobius"/>
    </source>
</evidence>
<dbReference type="AlphaFoldDB" id="A0A9P5X575"/>
<dbReference type="EMBL" id="MU151455">
    <property type="protein sequence ID" value="KAF9443592.1"/>
    <property type="molecule type" value="Genomic_DNA"/>
</dbReference>
<keyword evidence="2" id="KW-0472">Membrane</keyword>
<evidence type="ECO:0008006" key="5">
    <source>
        <dbReference type="Google" id="ProtNLM"/>
    </source>
</evidence>
<accession>A0A9P5X575</accession>
<comment type="caution">
    <text evidence="3">The sequence shown here is derived from an EMBL/GenBank/DDBJ whole genome shotgun (WGS) entry which is preliminary data.</text>
</comment>
<feature type="transmembrane region" description="Helical" evidence="2">
    <location>
        <begin position="151"/>
        <end position="173"/>
    </location>
</feature>
<feature type="transmembrane region" description="Helical" evidence="2">
    <location>
        <begin position="49"/>
        <end position="72"/>
    </location>
</feature>
<feature type="transmembrane region" description="Helical" evidence="2">
    <location>
        <begin position="92"/>
        <end position="115"/>
    </location>
</feature>
<keyword evidence="2" id="KW-1133">Transmembrane helix</keyword>
<feature type="region of interest" description="Disordered" evidence="1">
    <location>
        <begin position="1"/>
        <end position="22"/>
    </location>
</feature>